<dbReference type="GeneID" id="110805933"/>
<proteinExistence type="predicted"/>
<reference evidence="2" key="1">
    <citation type="journal article" date="2021" name="Nat. Commun.">
        <title>Genomic analyses provide insights into spinach domestication and the genetic basis of agronomic traits.</title>
        <authorList>
            <person name="Cai X."/>
            <person name="Sun X."/>
            <person name="Xu C."/>
            <person name="Sun H."/>
            <person name="Wang X."/>
            <person name="Ge C."/>
            <person name="Zhang Z."/>
            <person name="Wang Q."/>
            <person name="Fei Z."/>
            <person name="Jiao C."/>
            <person name="Wang Q."/>
        </authorList>
    </citation>
    <scope>NUCLEOTIDE SEQUENCE [LARGE SCALE GENOMIC DNA]</scope>
    <source>
        <strain evidence="2">cv. Varoflay</strain>
    </source>
</reference>
<dbReference type="RefSeq" id="XP_056683063.1">
    <property type="nucleotide sequence ID" value="XM_056827085.1"/>
</dbReference>
<evidence type="ECO:0000256" key="1">
    <source>
        <dbReference type="SAM" id="MobiDB-lite"/>
    </source>
</evidence>
<gene>
    <name evidence="3" type="primary">LOC110805933</name>
</gene>
<dbReference type="SUPFAM" id="SSF57756">
    <property type="entry name" value="Retrovirus zinc finger-like domains"/>
    <property type="match status" value="1"/>
</dbReference>
<evidence type="ECO:0000313" key="2">
    <source>
        <dbReference type="Proteomes" id="UP000813463"/>
    </source>
</evidence>
<evidence type="ECO:0000313" key="3">
    <source>
        <dbReference type="RefSeq" id="XP_056683063.1"/>
    </source>
</evidence>
<sequence>MLEFKFIKRNCEWLFICLFFSIVVLTMENNNQNIIMGSELMVKLNLTNFLEWEARIVEIVRLNGLEYVLLHPMPSYYARDMTPERFFAWDADLKKVMSLMLNNIPDEWARRFVAHEPFKLIKNLRDICRGSTEDRDLNVHELIESMSGLKVSSPNRCYRMEVQEIHVQLLRTKQRVGVPLRFHVDLMLSYFDRLSLLGTPISERMAVSILLNSLHSGFGRFKQLYLSEPREKTVAEFVHLVRKAEIILDCDAKDLLKAKGRPFKKSGKSKGNAKSKQDKSTSSCLYCYGIGHYKRECPKLKEDQKNGTVVPSSGTKKK</sequence>
<feature type="region of interest" description="Disordered" evidence="1">
    <location>
        <begin position="261"/>
        <end position="281"/>
    </location>
</feature>
<dbReference type="InterPro" id="IPR036875">
    <property type="entry name" value="Znf_CCHC_sf"/>
</dbReference>
<dbReference type="Proteomes" id="UP000813463">
    <property type="component" value="Chromosome 4"/>
</dbReference>
<accession>A0ABM3QI71</accession>
<dbReference type="Gene3D" id="4.10.60.10">
    <property type="entry name" value="Zinc finger, CCHC-type"/>
    <property type="match status" value="1"/>
</dbReference>
<feature type="compositionally biased region" description="Basic residues" evidence="1">
    <location>
        <begin position="261"/>
        <end position="273"/>
    </location>
</feature>
<organism evidence="2 3">
    <name type="scientific">Spinacia oleracea</name>
    <name type="common">Spinach</name>
    <dbReference type="NCBI Taxonomy" id="3562"/>
    <lineage>
        <taxon>Eukaryota</taxon>
        <taxon>Viridiplantae</taxon>
        <taxon>Streptophyta</taxon>
        <taxon>Embryophyta</taxon>
        <taxon>Tracheophyta</taxon>
        <taxon>Spermatophyta</taxon>
        <taxon>Magnoliopsida</taxon>
        <taxon>eudicotyledons</taxon>
        <taxon>Gunneridae</taxon>
        <taxon>Pentapetalae</taxon>
        <taxon>Caryophyllales</taxon>
        <taxon>Chenopodiaceae</taxon>
        <taxon>Chenopodioideae</taxon>
        <taxon>Anserineae</taxon>
        <taxon>Spinacia</taxon>
    </lineage>
</organism>
<keyword evidence="2" id="KW-1185">Reference proteome</keyword>
<protein>
    <submittedName>
        <fullName evidence="3">Uncharacterized protein isoform X1</fullName>
    </submittedName>
</protein>
<reference evidence="3" key="2">
    <citation type="submission" date="2025-08" db="UniProtKB">
        <authorList>
            <consortium name="RefSeq"/>
        </authorList>
    </citation>
    <scope>IDENTIFICATION</scope>
    <source>
        <tissue evidence="3">Leaf</tissue>
    </source>
</reference>
<name>A0ABM3QI71_SPIOL</name>